<proteinExistence type="predicted"/>
<evidence type="ECO:0000256" key="4">
    <source>
        <dbReference type="ARBA" id="ARBA00023212"/>
    </source>
</evidence>
<keyword evidence="10" id="KW-1185">Reference proteome</keyword>
<feature type="region of interest" description="Disordered" evidence="7">
    <location>
        <begin position="392"/>
        <end position="413"/>
    </location>
</feature>
<reference evidence="10" key="1">
    <citation type="journal article" date="2013" name="Nat. Genet.">
        <title>The draft genomes of soft-shell turtle and green sea turtle yield insights into the development and evolution of the turtle-specific body plan.</title>
        <authorList>
            <person name="Wang Z."/>
            <person name="Pascual-Anaya J."/>
            <person name="Zadissa A."/>
            <person name="Li W."/>
            <person name="Niimura Y."/>
            <person name="Huang Z."/>
            <person name="Li C."/>
            <person name="White S."/>
            <person name="Xiong Z."/>
            <person name="Fang D."/>
            <person name="Wang B."/>
            <person name="Ming Y."/>
            <person name="Chen Y."/>
            <person name="Zheng Y."/>
            <person name="Kuraku S."/>
            <person name="Pignatelli M."/>
            <person name="Herrero J."/>
            <person name="Beal K."/>
            <person name="Nozawa M."/>
            <person name="Li Q."/>
            <person name="Wang J."/>
            <person name="Zhang H."/>
            <person name="Yu L."/>
            <person name="Shigenobu S."/>
            <person name="Wang J."/>
            <person name="Liu J."/>
            <person name="Flicek P."/>
            <person name="Searle S."/>
            <person name="Wang J."/>
            <person name="Kuratani S."/>
            <person name="Yin Y."/>
            <person name="Aken B."/>
            <person name="Zhang G."/>
            <person name="Irie N."/>
        </authorList>
    </citation>
    <scope>NUCLEOTIDE SEQUENCE [LARGE SCALE GENOMIC DNA]</scope>
</reference>
<evidence type="ECO:0000256" key="3">
    <source>
        <dbReference type="ARBA" id="ARBA00023054"/>
    </source>
</evidence>
<keyword evidence="2" id="KW-0963">Cytoplasm</keyword>
<protein>
    <submittedName>
        <fullName evidence="9">Spindle assembly abnormal protein 6 like protein</fullName>
    </submittedName>
</protein>
<dbReference type="InterPro" id="IPR032396">
    <property type="entry name" value="SAS-6_N"/>
</dbReference>
<dbReference type="Pfam" id="PF16531">
    <property type="entry name" value="SAS-6_N"/>
    <property type="match status" value="1"/>
</dbReference>
<dbReference type="PANTHER" id="PTHR44281">
    <property type="entry name" value="SPINDLE ASSEMBLY ABNORMAL PROTEIN 6 HOMOLOG"/>
    <property type="match status" value="1"/>
</dbReference>
<dbReference type="AlphaFoldDB" id="M7BYJ9"/>
<gene>
    <name evidence="9" type="ORF">UY3_09667</name>
</gene>
<feature type="compositionally biased region" description="Basic and acidic residues" evidence="7">
    <location>
        <begin position="218"/>
        <end position="234"/>
    </location>
</feature>
<dbReference type="GO" id="GO:0007283">
    <property type="term" value="P:spermatogenesis"/>
    <property type="evidence" value="ECO:0007669"/>
    <property type="project" value="TreeGrafter"/>
</dbReference>
<dbReference type="InterPro" id="IPR038558">
    <property type="entry name" value="SAS-6_N_sf"/>
</dbReference>
<evidence type="ECO:0000313" key="9">
    <source>
        <dbReference type="EMBL" id="EMP33187.1"/>
    </source>
</evidence>
<keyword evidence="5" id="KW-0131">Cell cycle</keyword>
<organism evidence="9 10">
    <name type="scientific">Chelonia mydas</name>
    <name type="common">Green sea-turtle</name>
    <name type="synonym">Chelonia agassizi</name>
    <dbReference type="NCBI Taxonomy" id="8469"/>
    <lineage>
        <taxon>Eukaryota</taxon>
        <taxon>Metazoa</taxon>
        <taxon>Chordata</taxon>
        <taxon>Craniata</taxon>
        <taxon>Vertebrata</taxon>
        <taxon>Euteleostomi</taxon>
        <taxon>Archelosauria</taxon>
        <taxon>Testudinata</taxon>
        <taxon>Testudines</taxon>
        <taxon>Cryptodira</taxon>
        <taxon>Durocryptodira</taxon>
        <taxon>Americhelydia</taxon>
        <taxon>Chelonioidea</taxon>
        <taxon>Cheloniidae</taxon>
        <taxon>Chelonia</taxon>
    </lineage>
</organism>
<dbReference type="Gene3D" id="2.170.210.20">
    <property type="entry name" value="Spindle assembly abnormal protein 6, N-terminal domain"/>
    <property type="match status" value="1"/>
</dbReference>
<comment type="subcellular location">
    <subcellularLocation>
        <location evidence="1">Cytoplasm</location>
        <location evidence="1">Cytoskeleton</location>
        <location evidence="1">Microtubule organizing center</location>
        <location evidence="1">Centrosome</location>
    </subcellularLocation>
</comment>
<evidence type="ECO:0000313" key="10">
    <source>
        <dbReference type="Proteomes" id="UP000031443"/>
    </source>
</evidence>
<dbReference type="EMBL" id="KB536797">
    <property type="protein sequence ID" value="EMP33187.1"/>
    <property type="molecule type" value="Genomic_DNA"/>
</dbReference>
<feature type="region of interest" description="Disordered" evidence="7">
    <location>
        <begin position="212"/>
        <end position="240"/>
    </location>
</feature>
<accession>M7BYJ9</accession>
<dbReference type="GO" id="GO:0005814">
    <property type="term" value="C:centriole"/>
    <property type="evidence" value="ECO:0007669"/>
    <property type="project" value="TreeGrafter"/>
</dbReference>
<evidence type="ECO:0000259" key="8">
    <source>
        <dbReference type="Pfam" id="PF16531"/>
    </source>
</evidence>
<sequence>MLSSESCLAGPRDLVVQLTDDTDPFFLYNLVISEEDFQRFFMLSQQTQSLSEKSRELDKLRSEWTSHTTTLTNKHTQELTNEKEKALQVQTQYQQQHEQQKKELESLHQKSIQQLQNRLSELEIANKDLTERRYKGDSTIRELKAKLSGIEDECQRAKQEVLSLRRENTTLDAECHEKEKHINQLQTRVAVLEQEIKDKDQLIIRTKEVLDATQEQKQSPEKYSSDSEEGKPEPEFEAQNLANGKPFDFFKVILEENTEKKQVHVGKLEATIKSLSAELLKANEIIKKLQGDLKTLVSKLKLKNTVTIQQEKLLAEKEEKLQKEQRELQETGQSLRVKEQELDNRLRFTSSGISYPISPVCAFQNFPETAPVKSANQQVQFNVQLSKTNRSTDIQPGFPIATGQSTNKENSHTRYPCMRNQNLGTAVSIGAMPGTHYVLVLSPSEGRAVPSIPLTAWQFASPPLLS</sequence>
<dbReference type="GO" id="GO:0007099">
    <property type="term" value="P:centriole replication"/>
    <property type="evidence" value="ECO:0007669"/>
    <property type="project" value="TreeGrafter"/>
</dbReference>
<evidence type="ECO:0000256" key="5">
    <source>
        <dbReference type="ARBA" id="ARBA00023306"/>
    </source>
</evidence>
<feature type="coiled-coil region" evidence="6">
    <location>
        <begin position="265"/>
        <end position="341"/>
    </location>
</feature>
<keyword evidence="3 6" id="KW-0175">Coiled coil</keyword>
<evidence type="ECO:0000256" key="7">
    <source>
        <dbReference type="SAM" id="MobiDB-lite"/>
    </source>
</evidence>
<dbReference type="PANTHER" id="PTHR44281:SF4">
    <property type="entry name" value="SPINDLE ASSEMBLY ABNORMAL PROTEIN 6 HOMOLOG"/>
    <property type="match status" value="1"/>
</dbReference>
<name>M7BYJ9_CHEMY</name>
<feature type="coiled-coil region" evidence="6">
    <location>
        <begin position="43"/>
        <end position="202"/>
    </location>
</feature>
<evidence type="ECO:0000256" key="6">
    <source>
        <dbReference type="SAM" id="Coils"/>
    </source>
</evidence>
<evidence type="ECO:0000256" key="1">
    <source>
        <dbReference type="ARBA" id="ARBA00004300"/>
    </source>
</evidence>
<feature type="domain" description="Spindle assembly abnormal protein 6 N-terminal" evidence="8">
    <location>
        <begin position="12"/>
        <end position="40"/>
    </location>
</feature>
<dbReference type="STRING" id="8469.M7BYJ9"/>
<dbReference type="Proteomes" id="UP000031443">
    <property type="component" value="Unassembled WGS sequence"/>
</dbReference>
<evidence type="ECO:0000256" key="2">
    <source>
        <dbReference type="ARBA" id="ARBA00022490"/>
    </source>
</evidence>
<keyword evidence="4" id="KW-0206">Cytoskeleton</keyword>
<dbReference type="GO" id="GO:0005813">
    <property type="term" value="C:centrosome"/>
    <property type="evidence" value="ECO:0007669"/>
    <property type="project" value="UniProtKB-SubCell"/>
</dbReference>